<dbReference type="AlphaFoldDB" id="B4FGU3"/>
<dbReference type="PROSITE" id="PS51257">
    <property type="entry name" value="PROKAR_LIPOPROTEIN"/>
    <property type="match status" value="1"/>
</dbReference>
<dbReference type="EMBL" id="BT036331">
    <property type="protein sequence ID" value="ACF81336.1"/>
    <property type="molecule type" value="mRNA"/>
</dbReference>
<protein>
    <submittedName>
        <fullName evidence="1">Uncharacterized protein</fullName>
    </submittedName>
</protein>
<proteinExistence type="evidence at transcript level"/>
<name>B4FGU3_MAIZE</name>
<sequence>MSGHPRAMTGLRSRRQARSTSCALLGWIGSTVACSSRLSTICFPAYLGATFARLHRPSATFARSMGSLILQPHSGVQMCLHGRHSGLLHCRPGPLQVVVLRRIWYGRL</sequence>
<reference evidence="1" key="1">
    <citation type="journal article" date="2009" name="PLoS Genet.">
        <title>Sequencing, mapping, and analysis of 27,455 maize full-length cDNAs.</title>
        <authorList>
            <person name="Soderlund C."/>
            <person name="Descour A."/>
            <person name="Kudrna D."/>
            <person name="Bomhoff M."/>
            <person name="Boyd L."/>
            <person name="Currie J."/>
            <person name="Angelova A."/>
            <person name="Collura K."/>
            <person name="Wissotski M."/>
            <person name="Ashley E."/>
            <person name="Morrow D."/>
            <person name="Fernandes J."/>
            <person name="Walbot V."/>
            <person name="Yu Y."/>
        </authorList>
    </citation>
    <scope>NUCLEOTIDE SEQUENCE</scope>
    <source>
        <strain evidence="1">B73</strain>
    </source>
</reference>
<organism evidence="1">
    <name type="scientific">Zea mays</name>
    <name type="common">Maize</name>
    <dbReference type="NCBI Taxonomy" id="4577"/>
    <lineage>
        <taxon>Eukaryota</taxon>
        <taxon>Viridiplantae</taxon>
        <taxon>Streptophyta</taxon>
        <taxon>Embryophyta</taxon>
        <taxon>Tracheophyta</taxon>
        <taxon>Spermatophyta</taxon>
        <taxon>Magnoliopsida</taxon>
        <taxon>Liliopsida</taxon>
        <taxon>Poales</taxon>
        <taxon>Poaceae</taxon>
        <taxon>PACMAD clade</taxon>
        <taxon>Panicoideae</taxon>
        <taxon>Andropogonodae</taxon>
        <taxon>Andropogoneae</taxon>
        <taxon>Tripsacinae</taxon>
        <taxon>Zea</taxon>
    </lineage>
</organism>
<accession>B4FGU3</accession>
<evidence type="ECO:0000313" key="1">
    <source>
        <dbReference type="EMBL" id="ACF81336.1"/>
    </source>
</evidence>